<dbReference type="GO" id="GO:1902600">
    <property type="term" value="P:proton transmembrane transport"/>
    <property type="evidence" value="ECO:0007669"/>
    <property type="project" value="InterPro"/>
</dbReference>
<dbReference type="STRING" id="225324.SAMN02745126_06559"/>
<proteinExistence type="predicted"/>
<evidence type="ECO:0000259" key="11">
    <source>
        <dbReference type="PROSITE" id="PS51201"/>
    </source>
</evidence>
<feature type="transmembrane region" description="Helical" evidence="10">
    <location>
        <begin position="130"/>
        <end position="151"/>
    </location>
</feature>
<dbReference type="SUPFAM" id="SSF51735">
    <property type="entry name" value="NAD(P)-binding Rossmann-fold domains"/>
    <property type="match status" value="1"/>
</dbReference>
<keyword evidence="13" id="KW-1185">Reference proteome</keyword>
<dbReference type="Pfam" id="PF00999">
    <property type="entry name" value="Na_H_Exchanger"/>
    <property type="match status" value="1"/>
</dbReference>
<protein>
    <submittedName>
        <fullName evidence="12">Kef-type potassium/proton antiporter, CPA2 family</fullName>
    </submittedName>
</protein>
<gene>
    <name evidence="12" type="ORF">SAMN02745126_06559</name>
</gene>
<evidence type="ECO:0000256" key="1">
    <source>
        <dbReference type="ARBA" id="ARBA00004127"/>
    </source>
</evidence>
<feature type="transmembrane region" description="Helical" evidence="10">
    <location>
        <begin position="375"/>
        <end position="397"/>
    </location>
</feature>
<dbReference type="GO" id="GO:0015297">
    <property type="term" value="F:antiporter activity"/>
    <property type="evidence" value="ECO:0007669"/>
    <property type="project" value="UniProtKB-KW"/>
</dbReference>
<dbReference type="AlphaFoldDB" id="A0A1T4TNM0"/>
<feature type="transmembrane region" description="Helical" evidence="10">
    <location>
        <begin position="287"/>
        <end position="306"/>
    </location>
</feature>
<keyword evidence="6" id="KW-0630">Potassium</keyword>
<feature type="transmembrane region" description="Helical" evidence="10">
    <location>
        <begin position="197"/>
        <end position="219"/>
    </location>
</feature>
<evidence type="ECO:0000256" key="9">
    <source>
        <dbReference type="ARBA" id="ARBA00023136"/>
    </source>
</evidence>
<evidence type="ECO:0000256" key="3">
    <source>
        <dbReference type="ARBA" id="ARBA00022449"/>
    </source>
</evidence>
<dbReference type="Pfam" id="PF02254">
    <property type="entry name" value="TrkA_N"/>
    <property type="match status" value="1"/>
</dbReference>
<evidence type="ECO:0000256" key="2">
    <source>
        <dbReference type="ARBA" id="ARBA00022448"/>
    </source>
</evidence>
<dbReference type="FunFam" id="3.40.50.720:FF:000036">
    <property type="entry name" value="Glutathione-regulated potassium-efflux system protein KefB"/>
    <property type="match status" value="1"/>
</dbReference>
<dbReference type="PANTHER" id="PTHR46157">
    <property type="entry name" value="K(+) EFFLUX ANTIPORTER 3, CHLOROPLASTIC"/>
    <property type="match status" value="1"/>
</dbReference>
<dbReference type="PANTHER" id="PTHR46157:SF4">
    <property type="entry name" value="K(+) EFFLUX ANTIPORTER 3, CHLOROPLASTIC"/>
    <property type="match status" value="1"/>
</dbReference>
<dbReference type="RefSeq" id="WP_085938283.1">
    <property type="nucleotide sequence ID" value="NZ_FUWJ01000025.1"/>
</dbReference>
<dbReference type="OrthoDB" id="9781411at2"/>
<dbReference type="InterPro" id="IPR036291">
    <property type="entry name" value="NAD(P)-bd_dom_sf"/>
</dbReference>
<evidence type="ECO:0000256" key="4">
    <source>
        <dbReference type="ARBA" id="ARBA00022538"/>
    </source>
</evidence>
<keyword evidence="8" id="KW-0406">Ion transport</keyword>
<comment type="subcellular location">
    <subcellularLocation>
        <location evidence="1">Endomembrane system</location>
        <topology evidence="1">Multi-pass membrane protein</topology>
    </subcellularLocation>
</comment>
<organism evidence="12 13">
    <name type="scientific">Enhydrobacter aerosaccus</name>
    <dbReference type="NCBI Taxonomy" id="225324"/>
    <lineage>
        <taxon>Bacteria</taxon>
        <taxon>Pseudomonadati</taxon>
        <taxon>Pseudomonadota</taxon>
        <taxon>Alphaproteobacteria</taxon>
        <taxon>Hyphomicrobiales</taxon>
        <taxon>Enhydrobacter</taxon>
    </lineage>
</organism>
<keyword evidence="4" id="KW-0633">Potassium transport</keyword>
<sequence length="589" mass="62238">MAGEGATGNYTDIVLFLATAGIVVPILRRWKLSPILGFLSAGVILGPFGLGTLQGDFPWLRYVTIKSSIQMAQLAEFGVVFLLFAIGLELSWERLWTMRRLVFGFGGVQVLVCTAAIAGVAILLGQDPSAAILLGSALALSSTAIVMPLLAEQKRQFSQSGRATFSVLLLQDLAVAPILVSIAILGHHPASTFSPGLLLAFVPAALGLLGLVVVGRLVLRPMMRSVAKADSEELFMAASLLVVLGAGLVAAVTGLSMALGAFIAGLLLAETEYRKEIEKTVEPFKGLLLGLFFVSIGIGLDLSLLAARPALIIGLLVSLIVLNGGVIFGLGTLFGLGATAAAETALLLAASGEFAFVILHSAGREGLLDRQLVQTILVSSTLSMFCIPALAVIAAAIGRSVSRSTRHAVPDAQAADRPKVLVVGYGRVGKLVAELLTRHGVAWTAIERIPKLTETARREGHDVFFGDAAKSDLLQRFGLDTALALVVTMDSPQATEEVVTTARAIRPDLNIVARAHDAQQAQRLYELGVADAVAETIEASLQLSEALLVRIGIPMESVVASIRLRRAEFRDKLNSLGSSGARSRRFRRH</sequence>
<keyword evidence="3" id="KW-0050">Antiport</keyword>
<name>A0A1T4TNM0_9HYPH</name>
<keyword evidence="7 10" id="KW-1133">Transmembrane helix</keyword>
<evidence type="ECO:0000313" key="13">
    <source>
        <dbReference type="Proteomes" id="UP000190092"/>
    </source>
</evidence>
<feature type="transmembrane region" description="Helical" evidence="10">
    <location>
        <begin position="34"/>
        <end position="51"/>
    </location>
</feature>
<evidence type="ECO:0000256" key="5">
    <source>
        <dbReference type="ARBA" id="ARBA00022692"/>
    </source>
</evidence>
<keyword evidence="5 10" id="KW-0812">Transmembrane</keyword>
<dbReference type="InterPro" id="IPR038770">
    <property type="entry name" value="Na+/solute_symporter_sf"/>
</dbReference>
<accession>A0A1T4TNM0</accession>
<dbReference type="Proteomes" id="UP000190092">
    <property type="component" value="Unassembled WGS sequence"/>
</dbReference>
<dbReference type="Gene3D" id="1.20.1530.20">
    <property type="match status" value="1"/>
</dbReference>
<dbReference type="PROSITE" id="PS51201">
    <property type="entry name" value="RCK_N"/>
    <property type="match status" value="1"/>
</dbReference>
<keyword evidence="9 10" id="KW-0472">Membrane</keyword>
<dbReference type="InterPro" id="IPR006153">
    <property type="entry name" value="Cation/H_exchanger_TM"/>
</dbReference>
<evidence type="ECO:0000256" key="6">
    <source>
        <dbReference type="ARBA" id="ARBA00022958"/>
    </source>
</evidence>
<evidence type="ECO:0000256" key="10">
    <source>
        <dbReference type="SAM" id="Phobius"/>
    </source>
</evidence>
<feature type="transmembrane region" description="Helical" evidence="10">
    <location>
        <begin position="71"/>
        <end position="90"/>
    </location>
</feature>
<feature type="transmembrane region" description="Helical" evidence="10">
    <location>
        <begin position="240"/>
        <end position="267"/>
    </location>
</feature>
<dbReference type="InterPro" id="IPR003148">
    <property type="entry name" value="RCK_N"/>
</dbReference>
<dbReference type="GO" id="GO:0005886">
    <property type="term" value="C:plasma membrane"/>
    <property type="evidence" value="ECO:0007669"/>
    <property type="project" value="TreeGrafter"/>
</dbReference>
<dbReference type="GO" id="GO:0006813">
    <property type="term" value="P:potassium ion transport"/>
    <property type="evidence" value="ECO:0007669"/>
    <property type="project" value="UniProtKB-KW"/>
</dbReference>
<feature type="transmembrane region" description="Helical" evidence="10">
    <location>
        <begin position="6"/>
        <end position="27"/>
    </location>
</feature>
<evidence type="ECO:0000313" key="12">
    <source>
        <dbReference type="EMBL" id="SKA42024.1"/>
    </source>
</evidence>
<dbReference type="GO" id="GO:0012505">
    <property type="term" value="C:endomembrane system"/>
    <property type="evidence" value="ECO:0007669"/>
    <property type="project" value="UniProtKB-SubCell"/>
</dbReference>
<dbReference type="Gene3D" id="3.40.50.720">
    <property type="entry name" value="NAD(P)-binding Rossmann-like Domain"/>
    <property type="match status" value="1"/>
</dbReference>
<feature type="transmembrane region" description="Helical" evidence="10">
    <location>
        <begin position="102"/>
        <end position="124"/>
    </location>
</feature>
<evidence type="ECO:0000256" key="7">
    <source>
        <dbReference type="ARBA" id="ARBA00022989"/>
    </source>
</evidence>
<feature type="transmembrane region" description="Helical" evidence="10">
    <location>
        <begin position="313"/>
        <end position="338"/>
    </location>
</feature>
<feature type="transmembrane region" description="Helical" evidence="10">
    <location>
        <begin position="163"/>
        <end position="185"/>
    </location>
</feature>
<keyword evidence="2" id="KW-0813">Transport</keyword>
<evidence type="ECO:0000256" key="8">
    <source>
        <dbReference type="ARBA" id="ARBA00023065"/>
    </source>
</evidence>
<reference evidence="13" key="1">
    <citation type="submission" date="2017-02" db="EMBL/GenBank/DDBJ databases">
        <authorList>
            <person name="Varghese N."/>
            <person name="Submissions S."/>
        </authorList>
    </citation>
    <scope>NUCLEOTIDE SEQUENCE [LARGE SCALE GENOMIC DNA]</scope>
    <source>
        <strain evidence="13">ATCC 27094</strain>
    </source>
</reference>
<feature type="domain" description="RCK N-terminal" evidence="11">
    <location>
        <begin position="417"/>
        <end position="535"/>
    </location>
</feature>
<feature type="transmembrane region" description="Helical" evidence="10">
    <location>
        <begin position="344"/>
        <end position="363"/>
    </location>
</feature>
<dbReference type="EMBL" id="FUWJ01000025">
    <property type="protein sequence ID" value="SKA42024.1"/>
    <property type="molecule type" value="Genomic_DNA"/>
</dbReference>